<gene>
    <name evidence="1" type="ORF">Poli38472_002445</name>
</gene>
<name>A0A8K1CH70_PYTOL</name>
<dbReference type="Proteomes" id="UP000794436">
    <property type="component" value="Unassembled WGS sequence"/>
</dbReference>
<proteinExistence type="predicted"/>
<protein>
    <submittedName>
        <fullName evidence="1">Uncharacterized protein</fullName>
    </submittedName>
</protein>
<reference evidence="1" key="1">
    <citation type="submission" date="2019-03" db="EMBL/GenBank/DDBJ databases">
        <title>Long read genome sequence of the mycoparasitic Pythium oligandrum ATCC 38472 isolated from sugarbeet rhizosphere.</title>
        <authorList>
            <person name="Gaulin E."/>
        </authorList>
    </citation>
    <scope>NUCLEOTIDE SEQUENCE</scope>
    <source>
        <strain evidence="1">ATCC 38472_TT</strain>
    </source>
</reference>
<accession>A0A8K1CH70</accession>
<keyword evidence="2" id="KW-1185">Reference proteome</keyword>
<evidence type="ECO:0000313" key="1">
    <source>
        <dbReference type="EMBL" id="TMW63504.1"/>
    </source>
</evidence>
<dbReference type="EMBL" id="SPLM01000072">
    <property type="protein sequence ID" value="TMW63504.1"/>
    <property type="molecule type" value="Genomic_DNA"/>
</dbReference>
<comment type="caution">
    <text evidence="1">The sequence shown here is derived from an EMBL/GenBank/DDBJ whole genome shotgun (WGS) entry which is preliminary data.</text>
</comment>
<sequence>MGISEFNFNNNPDLHAFPESGMKTPLRVVSIENTAFSELPAWVNSADMTGPWGGLAIYANNTPLCQAMDGVSPDDLRYTSTLIASATSTLVFCSQRDPNGLRRVPMDALIARFRPSA</sequence>
<evidence type="ECO:0000313" key="2">
    <source>
        <dbReference type="Proteomes" id="UP000794436"/>
    </source>
</evidence>
<dbReference type="AlphaFoldDB" id="A0A8K1CH70"/>
<organism evidence="1 2">
    <name type="scientific">Pythium oligandrum</name>
    <name type="common">Mycoparasitic fungus</name>
    <dbReference type="NCBI Taxonomy" id="41045"/>
    <lineage>
        <taxon>Eukaryota</taxon>
        <taxon>Sar</taxon>
        <taxon>Stramenopiles</taxon>
        <taxon>Oomycota</taxon>
        <taxon>Peronosporomycetes</taxon>
        <taxon>Pythiales</taxon>
        <taxon>Pythiaceae</taxon>
        <taxon>Pythium</taxon>
    </lineage>
</organism>